<gene>
    <name evidence="1" type="ORF">NE695_10925</name>
</gene>
<dbReference type="GeneID" id="90533415"/>
<sequence>MAEKTRALLAGETAAGDTVVGGADTDTGNLASYDVDVELSLSKSVGKSGFGIPLILVGGQEKEIPYTECLDADEVAAVFPAGTPVHDAAKLMYAQSTERFKIAVCGAKEKSAVKVFSLLGKDWRQLVVPTAGTEADSTIKEISDAVEKTDRMYFATVKDLSEAPGKTVELEAGKTAPRDRTVCFKHGTNAYAAAALVGAIAQKDPGTYTCKNQILKELEPEALDDTQIKTAHDAGCLCFVTKAGDNVTTEGKTLGGEYIDIIDSKDYVIYRIQYGSQKVFNQNDKVAYTDSGITQLENVCVTVMKECYGDGNLIIDTDDSGKPAYSVNYGRRSETSAADRQARRYTLGRFSFSLLGAIHTAKVKGSIIV</sequence>
<protein>
    <submittedName>
        <fullName evidence="1">DUF3383 domain-containing protein</fullName>
    </submittedName>
</protein>
<comment type="caution">
    <text evidence="1">The sequence shown here is derived from an EMBL/GenBank/DDBJ whole genome shotgun (WGS) entry which is preliminary data.</text>
</comment>
<organism evidence="1 2">
    <name type="scientific">Neglectibacter timonensis</name>
    <dbReference type="NCBI Taxonomy" id="1776382"/>
    <lineage>
        <taxon>Bacteria</taxon>
        <taxon>Bacillati</taxon>
        <taxon>Bacillota</taxon>
        <taxon>Clostridia</taxon>
        <taxon>Eubacteriales</taxon>
        <taxon>Oscillospiraceae</taxon>
        <taxon>Neglectibacter</taxon>
    </lineage>
</organism>
<keyword evidence="2" id="KW-1185">Reference proteome</keyword>
<proteinExistence type="predicted"/>
<evidence type="ECO:0000313" key="2">
    <source>
        <dbReference type="Proteomes" id="UP001524473"/>
    </source>
</evidence>
<dbReference type="RefSeq" id="WP_066866489.1">
    <property type="nucleotide sequence ID" value="NZ_CABKVV010000014.1"/>
</dbReference>
<evidence type="ECO:0000313" key="1">
    <source>
        <dbReference type="EMBL" id="MCQ4840423.1"/>
    </source>
</evidence>
<reference evidence="1 2" key="1">
    <citation type="submission" date="2022-06" db="EMBL/GenBank/DDBJ databases">
        <title>Isolation of gut microbiota from human fecal samples.</title>
        <authorList>
            <person name="Pamer E.G."/>
            <person name="Barat B."/>
            <person name="Waligurski E."/>
            <person name="Medina S."/>
            <person name="Paddock L."/>
            <person name="Mostad J."/>
        </authorList>
    </citation>
    <scope>NUCLEOTIDE SEQUENCE [LARGE SCALE GENOMIC DNA]</scope>
    <source>
        <strain evidence="1 2">DFI.9.73</strain>
    </source>
</reference>
<dbReference type="Proteomes" id="UP001524473">
    <property type="component" value="Unassembled WGS sequence"/>
</dbReference>
<name>A0ABT1S0G0_9FIRM</name>
<dbReference type="EMBL" id="JANFZH010000023">
    <property type="protein sequence ID" value="MCQ4840423.1"/>
    <property type="molecule type" value="Genomic_DNA"/>
</dbReference>
<accession>A0ABT1S0G0</accession>